<evidence type="ECO:0000256" key="1">
    <source>
        <dbReference type="SAM" id="MobiDB-lite"/>
    </source>
</evidence>
<reference evidence="2 3" key="1">
    <citation type="submission" date="2019-06" db="EMBL/GenBank/DDBJ databases">
        <title>Analysis of the biodiversity of Brassica napus bacterial endophytes for the selection of potential efficient biofertilizers for rapeseed crops.</title>
        <authorList>
            <person name="Jimenez-Gomez A."/>
            <person name="Saati-Santamaria Z."/>
            <person name="Menendez E."/>
            <person name="Rivas R."/>
            <person name="Mateos P.F."/>
            <person name="Velazquez E."/>
            <person name="Garcia-Fraile P."/>
        </authorList>
    </citation>
    <scope>NUCLEOTIDE SEQUENCE [LARGE SCALE GENOMIC DNA]</scope>
    <source>
        <strain evidence="2 3">CDVBN10</strain>
    </source>
</reference>
<proteinExistence type="predicted"/>
<gene>
    <name evidence="2" type="ORF">FHK92_19910</name>
</gene>
<organism evidence="2 3">
    <name type="scientific">Pseudomonas brassicacearum subsp. neoaurantiaca</name>
    <dbReference type="NCBI Taxonomy" id="494916"/>
    <lineage>
        <taxon>Bacteria</taxon>
        <taxon>Pseudomonadati</taxon>
        <taxon>Pseudomonadota</taxon>
        <taxon>Gammaproteobacteria</taxon>
        <taxon>Pseudomonadales</taxon>
        <taxon>Pseudomonadaceae</taxon>
        <taxon>Pseudomonas</taxon>
    </lineage>
</organism>
<dbReference type="Gene3D" id="3.40.390.10">
    <property type="entry name" value="Collagenase (Catalytic Domain)"/>
    <property type="match status" value="1"/>
</dbReference>
<feature type="region of interest" description="Disordered" evidence="1">
    <location>
        <begin position="418"/>
        <end position="442"/>
    </location>
</feature>
<evidence type="ECO:0000313" key="2">
    <source>
        <dbReference type="EMBL" id="MBA1380040.1"/>
    </source>
</evidence>
<dbReference type="EMBL" id="VDLV01000036">
    <property type="protein sequence ID" value="MBA1380040.1"/>
    <property type="molecule type" value="Genomic_DNA"/>
</dbReference>
<protein>
    <submittedName>
        <fullName evidence="2">RHS repeat protein</fullName>
    </submittedName>
</protein>
<dbReference type="InterPro" id="IPR050708">
    <property type="entry name" value="T6SS_VgrG/RHS"/>
</dbReference>
<dbReference type="InterPro" id="IPR024079">
    <property type="entry name" value="MetalloPept_cat_dom_sf"/>
</dbReference>
<sequence length="922" mass="102861">MTACLHQYTPTLSVTDPRGLPSRTVRYCRAGAAEVAEARVERQAFDAAGRRVAQWDARLWALQEGPVPLANQVVIPSLSGQVLASKSIDAGWRVALLSETGLAKDVWDGRGSHVRTDYDSLLRPVAVYEQAADEPECCVERLTYGGPSEADGNRCGQVLRHDDPAGTRHWPDYGIRGQALTESRAFLQTLETPDWAEDEIARDALLEPEVYTTAWTHDAFGAVLTQVDARGHKQRQAYTVAGQLSESALTLSGGAELCLVRELTYSAFGQIESQTAGNGVRSTATYSPANGRLLHLMTSRSDGILLQSLSYGYDPVGNVLRIEDSTVANAYFANRKTDGVSTYAYDSLYQLIEASGRESPSAGVGPGLPGIIPLPGGADPSVLTPYSERYTYDAGGNLTLLTHHGQQNWTRRMAVAPGSNRSLPWPQDSPAPDIEAGFDANGNLQSLEGQPLAWDVRNQLKQATQLSRQDGPMDRERYVYDGGNWRVRKIILRQAKAITHVAEVRYLPGLELRTDSVTGEVLDVVTTSAGRARVRALRWHARLPQDIHNDQLRYEMDDHLGSAVLELDAQARLMSREGYYPYGGTAWRAARNATEAKYKVIRYSGQERDATGLSYYGFRYYAPWLQRWINPDPAGAVDGLNLYRMVQNNPVSLRDAEGLAPLLDPFMRDVDQAKSAAQKIIGKTIEILETGSSPGIEVVMNLFFGDSSPERKMHWKEDLGKVQALMDDTNVSRDFKDIPWREGLTTVAQIDQREYQDFKIYRRSMERTVEQSKDLSWMEKRKLISEKKVDLKDYKGAKFLQANKENWQQLRQITDKDFMAQTIIHEFSHAAAGTEDYVYGKVLSGMDPSSLYELPRGQVVPKDQLDAYREKLKGGGAINFHQLAYKNADSFAYATTLLSFAESKQAIRREKYQNFVTNRVRS</sequence>
<evidence type="ECO:0000313" key="3">
    <source>
        <dbReference type="Proteomes" id="UP000572407"/>
    </source>
</evidence>
<dbReference type="AlphaFoldDB" id="A0A7V8UEG8"/>
<dbReference type="GO" id="GO:0008237">
    <property type="term" value="F:metallopeptidase activity"/>
    <property type="evidence" value="ECO:0007669"/>
    <property type="project" value="InterPro"/>
</dbReference>
<dbReference type="Gene3D" id="2.180.10.10">
    <property type="entry name" value="RHS repeat-associated core"/>
    <property type="match status" value="1"/>
</dbReference>
<accession>A0A7V8UEG8</accession>
<dbReference type="PANTHER" id="PTHR32305">
    <property type="match status" value="1"/>
</dbReference>
<dbReference type="Proteomes" id="UP000572407">
    <property type="component" value="Unassembled WGS sequence"/>
</dbReference>
<comment type="caution">
    <text evidence="2">The sequence shown here is derived from an EMBL/GenBank/DDBJ whole genome shotgun (WGS) entry which is preliminary data.</text>
</comment>
<dbReference type="NCBIfam" id="TIGR03696">
    <property type="entry name" value="Rhs_assc_core"/>
    <property type="match status" value="1"/>
</dbReference>
<dbReference type="InterPro" id="IPR022385">
    <property type="entry name" value="Rhs_assc_core"/>
</dbReference>
<dbReference type="PANTHER" id="PTHR32305:SF15">
    <property type="entry name" value="PROTEIN RHSA-RELATED"/>
    <property type="match status" value="1"/>
</dbReference>
<name>A0A7V8UEG8_9PSED</name>